<evidence type="ECO:0000256" key="1">
    <source>
        <dbReference type="SAM" id="MobiDB-lite"/>
    </source>
</evidence>
<dbReference type="AlphaFoldDB" id="W3XJX1"/>
<dbReference type="GeneID" id="19265160"/>
<gene>
    <name evidence="2" type="ORF">PFICI_00147</name>
</gene>
<reference evidence="3" key="1">
    <citation type="journal article" date="2015" name="BMC Genomics">
        <title>Genomic and transcriptomic analysis of the endophytic fungus Pestalotiopsis fici reveals its lifestyle and high potential for synthesis of natural products.</title>
        <authorList>
            <person name="Wang X."/>
            <person name="Zhang X."/>
            <person name="Liu L."/>
            <person name="Xiang M."/>
            <person name="Wang W."/>
            <person name="Sun X."/>
            <person name="Che Y."/>
            <person name="Guo L."/>
            <person name="Liu G."/>
            <person name="Guo L."/>
            <person name="Wang C."/>
            <person name="Yin W.B."/>
            <person name="Stadler M."/>
            <person name="Zhang X."/>
            <person name="Liu X."/>
        </authorList>
    </citation>
    <scope>NUCLEOTIDE SEQUENCE [LARGE SCALE GENOMIC DNA]</scope>
    <source>
        <strain evidence="3">W106-1 / CGMCC3.15140</strain>
    </source>
</reference>
<keyword evidence="3" id="KW-1185">Reference proteome</keyword>
<feature type="compositionally biased region" description="Acidic residues" evidence="1">
    <location>
        <begin position="105"/>
        <end position="132"/>
    </location>
</feature>
<accession>W3XJX1</accession>
<dbReference type="Gene3D" id="3.30.160.60">
    <property type="entry name" value="Classic Zinc Finger"/>
    <property type="match status" value="1"/>
</dbReference>
<dbReference type="HOGENOM" id="CLU_1062104_0_0_1"/>
<dbReference type="Proteomes" id="UP000030651">
    <property type="component" value="Unassembled WGS sequence"/>
</dbReference>
<organism evidence="2 3">
    <name type="scientific">Pestalotiopsis fici (strain W106-1 / CGMCC3.15140)</name>
    <dbReference type="NCBI Taxonomy" id="1229662"/>
    <lineage>
        <taxon>Eukaryota</taxon>
        <taxon>Fungi</taxon>
        <taxon>Dikarya</taxon>
        <taxon>Ascomycota</taxon>
        <taxon>Pezizomycotina</taxon>
        <taxon>Sordariomycetes</taxon>
        <taxon>Xylariomycetidae</taxon>
        <taxon>Amphisphaeriales</taxon>
        <taxon>Sporocadaceae</taxon>
        <taxon>Pestalotiopsis</taxon>
    </lineage>
</organism>
<dbReference type="OrthoDB" id="5366256at2759"/>
<feature type="compositionally biased region" description="Basic and acidic residues" evidence="1">
    <location>
        <begin position="49"/>
        <end position="58"/>
    </location>
</feature>
<evidence type="ECO:0000313" key="3">
    <source>
        <dbReference type="Proteomes" id="UP000030651"/>
    </source>
</evidence>
<dbReference type="KEGG" id="pfy:PFICI_00147"/>
<evidence type="ECO:0008006" key="4">
    <source>
        <dbReference type="Google" id="ProtNLM"/>
    </source>
</evidence>
<dbReference type="EMBL" id="KI912109">
    <property type="protein sequence ID" value="ETS86319.1"/>
    <property type="molecule type" value="Genomic_DNA"/>
</dbReference>
<name>W3XJX1_PESFW</name>
<dbReference type="RefSeq" id="XP_007826919.1">
    <property type="nucleotide sequence ID" value="XM_007828728.1"/>
</dbReference>
<protein>
    <recommendedName>
        <fullName evidence="4">C2H2-type domain-containing protein</fullName>
    </recommendedName>
</protein>
<dbReference type="eggNOG" id="ENOG502SSMY">
    <property type="taxonomic scope" value="Eukaryota"/>
</dbReference>
<evidence type="ECO:0000313" key="2">
    <source>
        <dbReference type="EMBL" id="ETS86319.1"/>
    </source>
</evidence>
<feature type="compositionally biased region" description="Acidic residues" evidence="1">
    <location>
        <begin position="59"/>
        <end position="96"/>
    </location>
</feature>
<sequence length="262" mass="29642">MESSTLREDIELFRSVMWVLNALEGRDLDFLGQSFPPLLSGGVPPGAHNDSRKTRPETDTEDEESGDEDRMADDEDEMEDDDSEDDDESDSDEIEEVMVNNQSVDGDEYDHGEESEEEEDEDDSETDDSSEFYEELQSLADDPIVSSYQEQATSTATPSQGPVIASGQVIQQSDADLRCWEHGCNGRKFTNRSNLRRHLREKSTARPTCRCPRCGATFSRTTARNVHVARGSCNRIRRYSNGRIRPNQRIQDEELCWSLNSA</sequence>
<dbReference type="InParanoid" id="W3XJX1"/>
<feature type="region of interest" description="Disordered" evidence="1">
    <location>
        <begin position="30"/>
        <end position="132"/>
    </location>
</feature>
<proteinExistence type="predicted"/>